<comment type="caution">
    <text evidence="1">The sequence shown here is derived from an EMBL/GenBank/DDBJ whole genome shotgun (WGS) entry which is preliminary data.</text>
</comment>
<proteinExistence type="predicted"/>
<organism evidence="1">
    <name type="scientific">mine drainage metagenome</name>
    <dbReference type="NCBI Taxonomy" id="410659"/>
    <lineage>
        <taxon>unclassified sequences</taxon>
        <taxon>metagenomes</taxon>
        <taxon>ecological metagenomes</taxon>
    </lineage>
</organism>
<evidence type="ECO:0000313" key="1">
    <source>
        <dbReference type="EMBL" id="EQD63599.1"/>
    </source>
</evidence>
<feature type="non-terminal residue" evidence="1">
    <location>
        <position position="1"/>
    </location>
</feature>
<accession>T1CCS6</accession>
<sequence length="121" mass="13467">FYIGDYDPAGVLIDVALERELRTHLHPDVQMQFVRLGITPAQIDAYGLPKKPRKVSDRRSLEVDCAVEAEAMPAAILRKMLRDAIEALLPPHALAVAKVAEESERDGLRHLAMIEEILGDD</sequence>
<reference evidence="1" key="2">
    <citation type="journal article" date="2014" name="ISME J.">
        <title>Microbial stratification in low pH oxic and suboxic macroscopic growths along an acid mine drainage.</title>
        <authorList>
            <person name="Mendez-Garcia C."/>
            <person name="Mesa V."/>
            <person name="Sprenger R.R."/>
            <person name="Richter M."/>
            <person name="Diez M.S."/>
            <person name="Solano J."/>
            <person name="Bargiela R."/>
            <person name="Golyshina O.V."/>
            <person name="Manteca A."/>
            <person name="Ramos J.L."/>
            <person name="Gallego J.R."/>
            <person name="Llorente I."/>
            <person name="Martins Dos Santos V.A."/>
            <person name="Jensen O.N."/>
            <person name="Pelaez A.I."/>
            <person name="Sanchez J."/>
            <person name="Ferrer M."/>
        </authorList>
    </citation>
    <scope>NUCLEOTIDE SEQUENCE</scope>
</reference>
<reference evidence="1" key="1">
    <citation type="submission" date="2013-08" db="EMBL/GenBank/DDBJ databases">
        <authorList>
            <person name="Mendez C."/>
            <person name="Richter M."/>
            <person name="Ferrer M."/>
            <person name="Sanchez J."/>
        </authorList>
    </citation>
    <scope>NUCLEOTIDE SEQUENCE</scope>
</reference>
<protein>
    <submittedName>
        <fullName evidence="1">Uncharacterized protein</fullName>
    </submittedName>
</protein>
<dbReference type="AlphaFoldDB" id="T1CCS6"/>
<gene>
    <name evidence="1" type="ORF">B1B_06960</name>
</gene>
<dbReference type="EMBL" id="AUZY01004419">
    <property type="protein sequence ID" value="EQD63599.1"/>
    <property type="molecule type" value="Genomic_DNA"/>
</dbReference>
<feature type="non-terminal residue" evidence="1">
    <location>
        <position position="121"/>
    </location>
</feature>
<name>T1CCS6_9ZZZZ</name>